<name>A0A846XCT6_9NOCA</name>
<dbReference type="NCBIfam" id="NF004807">
    <property type="entry name" value="PRK06154.1"/>
    <property type="match status" value="1"/>
</dbReference>
<gene>
    <name evidence="16" type="ORF">HGA13_09005</name>
</gene>
<evidence type="ECO:0000256" key="7">
    <source>
        <dbReference type="ARBA" id="ARBA00022827"/>
    </source>
</evidence>
<evidence type="ECO:0000259" key="13">
    <source>
        <dbReference type="Pfam" id="PF00205"/>
    </source>
</evidence>
<dbReference type="InterPro" id="IPR012001">
    <property type="entry name" value="Thiamin_PyroP_enz_TPP-bd_dom"/>
</dbReference>
<keyword evidence="8 11" id="KW-0786">Thiamine pyrophosphate</keyword>
<reference evidence="16 17" key="1">
    <citation type="submission" date="2020-04" db="EMBL/GenBank/DDBJ databases">
        <title>MicrobeNet Type strains.</title>
        <authorList>
            <person name="Nicholson A.C."/>
        </authorList>
    </citation>
    <scope>NUCLEOTIDE SEQUENCE [LARGE SCALE GENOMIC DNA]</scope>
    <source>
        <strain evidence="16 17">DSM 45078</strain>
    </source>
</reference>
<dbReference type="GO" id="GO:0009099">
    <property type="term" value="P:L-valine biosynthetic process"/>
    <property type="evidence" value="ECO:0007669"/>
    <property type="project" value="UniProtKB-UniPathway"/>
</dbReference>
<evidence type="ECO:0000256" key="9">
    <source>
        <dbReference type="ARBA" id="ARBA00023304"/>
    </source>
</evidence>
<dbReference type="GO" id="GO:0005948">
    <property type="term" value="C:acetolactate synthase complex"/>
    <property type="evidence" value="ECO:0007669"/>
    <property type="project" value="TreeGrafter"/>
</dbReference>
<dbReference type="Pfam" id="PF00205">
    <property type="entry name" value="TPP_enzyme_M"/>
    <property type="match status" value="1"/>
</dbReference>
<dbReference type="InterPro" id="IPR011766">
    <property type="entry name" value="TPP_enzyme_TPP-bd"/>
</dbReference>
<accession>A0A846XCT6</accession>
<dbReference type="GO" id="GO:0030976">
    <property type="term" value="F:thiamine pyrophosphate binding"/>
    <property type="evidence" value="ECO:0007669"/>
    <property type="project" value="InterPro"/>
</dbReference>
<dbReference type="GO" id="GO:0050660">
    <property type="term" value="F:flavin adenine dinucleotide binding"/>
    <property type="evidence" value="ECO:0007669"/>
    <property type="project" value="TreeGrafter"/>
</dbReference>
<dbReference type="PANTHER" id="PTHR18968">
    <property type="entry name" value="THIAMINE PYROPHOSPHATE ENZYMES"/>
    <property type="match status" value="1"/>
</dbReference>
<keyword evidence="6" id="KW-0285">Flavoprotein</keyword>
<evidence type="ECO:0000256" key="6">
    <source>
        <dbReference type="ARBA" id="ARBA00022630"/>
    </source>
</evidence>
<feature type="domain" description="Thiamine pyrophosphate enzyme TPP-binding" evidence="14">
    <location>
        <begin position="410"/>
        <end position="557"/>
    </location>
</feature>
<evidence type="ECO:0000313" key="16">
    <source>
        <dbReference type="EMBL" id="NKY33205.1"/>
    </source>
</evidence>
<evidence type="ECO:0000256" key="3">
    <source>
        <dbReference type="ARBA" id="ARBA00005025"/>
    </source>
</evidence>
<feature type="domain" description="Thiamine pyrophosphate enzyme N-terminal TPP-binding" evidence="15">
    <location>
        <begin position="28"/>
        <end position="131"/>
    </location>
</feature>
<dbReference type="Gene3D" id="3.40.50.1220">
    <property type="entry name" value="TPP-binding domain"/>
    <property type="match status" value="1"/>
</dbReference>
<dbReference type="SUPFAM" id="SSF52467">
    <property type="entry name" value="DHS-like NAD/FAD-binding domain"/>
    <property type="match status" value="1"/>
</dbReference>
<dbReference type="AlphaFoldDB" id="A0A846XCT6"/>
<sequence>MTAVRRADRRRRYPRASTRTESGEQGSMKLGTAIAEILAAEGIEIVSGYPLNYLFEYAADADIRPVITRAERTGGHIADAISRVTSGKQIGVYATQHGPGIENGMGAVAQAFGESVPLLVLPMGYRRDEAHIAPNFNSTISLRSIAKSVEPLNDANQVAAVFRRAFSRLRNGRGGPVVVEIPRDMWFADVTVPLDYRPVISTRSGPDPADVRRAAEMLVAAQRPVIYAGQGVHYAEAWPQLKRLAEKLAIPVTTSLQGKSAFPEDHPLSLGSCGRAIPRTVHHFLAESDLIFGVGCSFTPSDFATAMPEGKTVIHATVDPGHLDTVVQADVGLVGDAALTLDALLTVLDELVDTDRDRTAVAAEIEQVHDDWLAEWLPLLTSDENPISAYRVIWELIAATDAANTIITHDAGSPRDQLSPFWKCTEPLTYLGWGKTTQLGYGLGLVMGAKLIHPEKLCVNLWGDAAIGFTGIELETCVREQIPVLSILFNNSYMAMETNAMGLSQSKYHTMEISGDYTAMAQALGLYAEKVTDPADIAGAIRRGIAQTEAGRPVLLEFITSRELRISTHGGDTYMSPVPDNFR</sequence>
<dbReference type="InterPro" id="IPR045229">
    <property type="entry name" value="TPP_enz"/>
</dbReference>
<dbReference type="Proteomes" id="UP000565715">
    <property type="component" value="Unassembled WGS sequence"/>
</dbReference>
<keyword evidence="9" id="KW-0100">Branched-chain amino acid biosynthesis</keyword>
<dbReference type="EC" id="2.2.1.6" evidence="5"/>
<dbReference type="PROSITE" id="PS00187">
    <property type="entry name" value="TPP_ENZYMES"/>
    <property type="match status" value="1"/>
</dbReference>
<evidence type="ECO:0000313" key="17">
    <source>
        <dbReference type="Proteomes" id="UP000565715"/>
    </source>
</evidence>
<comment type="cofactor">
    <cofactor evidence="1">
        <name>thiamine diphosphate</name>
        <dbReference type="ChEBI" id="CHEBI:58937"/>
    </cofactor>
</comment>
<evidence type="ECO:0000259" key="14">
    <source>
        <dbReference type="Pfam" id="PF02775"/>
    </source>
</evidence>
<dbReference type="InterPro" id="IPR029061">
    <property type="entry name" value="THDP-binding"/>
</dbReference>
<protein>
    <recommendedName>
        <fullName evidence="5">acetolactate synthase</fullName>
        <ecNumber evidence="5">2.2.1.6</ecNumber>
    </recommendedName>
</protein>
<keyword evidence="9" id="KW-0028">Amino-acid biosynthesis</keyword>
<comment type="catalytic activity">
    <reaction evidence="10">
        <text>2 pyruvate + H(+) = (2S)-2-acetolactate + CO2</text>
        <dbReference type="Rhea" id="RHEA:25249"/>
        <dbReference type="ChEBI" id="CHEBI:15361"/>
        <dbReference type="ChEBI" id="CHEBI:15378"/>
        <dbReference type="ChEBI" id="CHEBI:16526"/>
        <dbReference type="ChEBI" id="CHEBI:58476"/>
        <dbReference type="EC" id="2.2.1.6"/>
    </reaction>
</comment>
<dbReference type="Gene3D" id="3.40.50.970">
    <property type="match status" value="2"/>
</dbReference>
<keyword evidence="7" id="KW-0274">FAD</keyword>
<evidence type="ECO:0000256" key="1">
    <source>
        <dbReference type="ARBA" id="ARBA00001964"/>
    </source>
</evidence>
<proteinExistence type="inferred from homology"/>
<evidence type="ECO:0000256" key="10">
    <source>
        <dbReference type="ARBA" id="ARBA00048670"/>
    </source>
</evidence>
<evidence type="ECO:0000256" key="5">
    <source>
        <dbReference type="ARBA" id="ARBA00013145"/>
    </source>
</evidence>
<comment type="similarity">
    <text evidence="4 11">Belongs to the TPP enzyme family.</text>
</comment>
<keyword evidence="17" id="KW-1185">Reference proteome</keyword>
<dbReference type="GO" id="GO:0009097">
    <property type="term" value="P:isoleucine biosynthetic process"/>
    <property type="evidence" value="ECO:0007669"/>
    <property type="project" value="UniProtKB-UniPathway"/>
</dbReference>
<feature type="region of interest" description="Disordered" evidence="12">
    <location>
        <begin position="1"/>
        <end position="25"/>
    </location>
</feature>
<evidence type="ECO:0000256" key="4">
    <source>
        <dbReference type="ARBA" id="ARBA00007812"/>
    </source>
</evidence>
<dbReference type="Pfam" id="PF02776">
    <property type="entry name" value="TPP_enzyme_N"/>
    <property type="match status" value="1"/>
</dbReference>
<evidence type="ECO:0000256" key="8">
    <source>
        <dbReference type="ARBA" id="ARBA00023052"/>
    </source>
</evidence>
<dbReference type="GO" id="GO:0003984">
    <property type="term" value="F:acetolactate synthase activity"/>
    <property type="evidence" value="ECO:0007669"/>
    <property type="project" value="UniProtKB-EC"/>
</dbReference>
<dbReference type="InterPro" id="IPR012000">
    <property type="entry name" value="Thiamin_PyroP_enz_cen_dom"/>
</dbReference>
<dbReference type="EMBL" id="JAAXOO010000002">
    <property type="protein sequence ID" value="NKY33205.1"/>
    <property type="molecule type" value="Genomic_DNA"/>
</dbReference>
<dbReference type="GO" id="GO:0000287">
    <property type="term" value="F:magnesium ion binding"/>
    <property type="evidence" value="ECO:0007669"/>
    <property type="project" value="InterPro"/>
</dbReference>
<dbReference type="SUPFAM" id="SSF52518">
    <property type="entry name" value="Thiamin diphosphate-binding fold (THDP-binding)"/>
    <property type="match status" value="2"/>
</dbReference>
<dbReference type="InterPro" id="IPR000399">
    <property type="entry name" value="TPP-bd_CS"/>
</dbReference>
<dbReference type="UniPathway" id="UPA00047">
    <property type="reaction ID" value="UER00055"/>
</dbReference>
<evidence type="ECO:0000256" key="11">
    <source>
        <dbReference type="RuleBase" id="RU362132"/>
    </source>
</evidence>
<dbReference type="PANTHER" id="PTHR18968:SF13">
    <property type="entry name" value="ACETOLACTATE SYNTHASE CATALYTIC SUBUNIT, MITOCHONDRIAL"/>
    <property type="match status" value="1"/>
</dbReference>
<evidence type="ECO:0000256" key="12">
    <source>
        <dbReference type="SAM" id="MobiDB-lite"/>
    </source>
</evidence>
<evidence type="ECO:0000259" key="15">
    <source>
        <dbReference type="Pfam" id="PF02776"/>
    </source>
</evidence>
<dbReference type="CDD" id="cd07035">
    <property type="entry name" value="TPP_PYR_POX_like"/>
    <property type="match status" value="1"/>
</dbReference>
<comment type="caution">
    <text evidence="16">The sequence shown here is derived from an EMBL/GenBank/DDBJ whole genome shotgun (WGS) entry which is preliminary data.</text>
</comment>
<comment type="pathway">
    <text evidence="3">Amino-acid biosynthesis; L-valine biosynthesis; L-valine from pyruvate: step 1/4.</text>
</comment>
<dbReference type="Pfam" id="PF02775">
    <property type="entry name" value="TPP_enzyme_C"/>
    <property type="match status" value="1"/>
</dbReference>
<dbReference type="InterPro" id="IPR029035">
    <property type="entry name" value="DHS-like_NAD/FAD-binding_dom"/>
</dbReference>
<feature type="domain" description="Thiamine pyrophosphate enzyme central" evidence="13">
    <location>
        <begin position="211"/>
        <end position="344"/>
    </location>
</feature>
<comment type="pathway">
    <text evidence="2">Amino-acid biosynthesis; L-isoleucine biosynthesis; L-isoleucine from 2-oxobutanoate: step 1/4.</text>
</comment>
<organism evidence="16 17">
    <name type="scientific">Nocardia speluncae</name>
    <dbReference type="NCBI Taxonomy" id="419477"/>
    <lineage>
        <taxon>Bacteria</taxon>
        <taxon>Bacillati</taxon>
        <taxon>Actinomycetota</taxon>
        <taxon>Actinomycetes</taxon>
        <taxon>Mycobacteriales</taxon>
        <taxon>Nocardiaceae</taxon>
        <taxon>Nocardia</taxon>
    </lineage>
</organism>
<evidence type="ECO:0000256" key="2">
    <source>
        <dbReference type="ARBA" id="ARBA00004974"/>
    </source>
</evidence>
<dbReference type="UniPathway" id="UPA00049">
    <property type="reaction ID" value="UER00059"/>
</dbReference>